<dbReference type="SUPFAM" id="SSF88946">
    <property type="entry name" value="Sigma2 domain of RNA polymerase sigma factors"/>
    <property type="match status" value="1"/>
</dbReference>
<sequence length="189" mass="20990">MTGPTAGSPDTGPLDDATLVARARDGDAAAFEQLLDRYQAPLYRLAVRMLADRAEAEDVVQEVFLRLWRRLPEIREDAAVVGWLYRSATNRCLNVIRARRPVADVDLDEREATGTPLPERAAETAQALTALGSALQRITPEQRAAWLLREVHERSYAEIADILGTSVVAVRGRIARSRAELAEAMQSWR</sequence>
<feature type="domain" description="RNA polymerase sigma factor 70 region 4 type 2" evidence="7">
    <location>
        <begin position="130"/>
        <end position="181"/>
    </location>
</feature>
<dbReference type="GO" id="GO:0006352">
    <property type="term" value="P:DNA-templated transcription initiation"/>
    <property type="evidence" value="ECO:0007669"/>
    <property type="project" value="InterPro"/>
</dbReference>
<dbReference type="Pfam" id="PF08281">
    <property type="entry name" value="Sigma70_r4_2"/>
    <property type="match status" value="1"/>
</dbReference>
<dbReference type="PANTHER" id="PTHR43133">
    <property type="entry name" value="RNA POLYMERASE ECF-TYPE SIGMA FACTO"/>
    <property type="match status" value="1"/>
</dbReference>
<dbReference type="Pfam" id="PF04542">
    <property type="entry name" value="Sigma70_r2"/>
    <property type="match status" value="1"/>
</dbReference>
<gene>
    <name evidence="8" type="ORF">G1H19_20140</name>
</gene>
<dbReference type="Proteomes" id="UP000470470">
    <property type="component" value="Unassembled WGS sequence"/>
</dbReference>
<dbReference type="Gene3D" id="1.10.1740.10">
    <property type="match status" value="1"/>
</dbReference>
<dbReference type="AlphaFoldDB" id="A0A7K3WIG1"/>
<dbReference type="NCBIfam" id="TIGR02937">
    <property type="entry name" value="sigma70-ECF"/>
    <property type="match status" value="1"/>
</dbReference>
<evidence type="ECO:0000256" key="1">
    <source>
        <dbReference type="ARBA" id="ARBA00010641"/>
    </source>
</evidence>
<dbReference type="RefSeq" id="WP_152727449.1">
    <property type="nucleotide sequence ID" value="NZ_JAABOZ010000001.1"/>
</dbReference>
<keyword evidence="4" id="KW-0238">DNA-binding</keyword>
<dbReference type="InterPro" id="IPR007627">
    <property type="entry name" value="RNA_pol_sigma70_r2"/>
</dbReference>
<evidence type="ECO:0000313" key="8">
    <source>
        <dbReference type="EMBL" id="NEL56285.1"/>
    </source>
</evidence>
<dbReference type="CDD" id="cd06171">
    <property type="entry name" value="Sigma70_r4"/>
    <property type="match status" value="1"/>
</dbReference>
<keyword evidence="5" id="KW-0804">Transcription</keyword>
<dbReference type="InterPro" id="IPR013249">
    <property type="entry name" value="RNA_pol_sigma70_r4_t2"/>
</dbReference>
<reference evidence="8 9" key="1">
    <citation type="submission" date="2020-02" db="EMBL/GenBank/DDBJ databases">
        <title>The whole genome sequence of CPCC 205119.</title>
        <authorList>
            <person name="Jiang Z."/>
        </authorList>
    </citation>
    <scope>NUCLEOTIDE SEQUENCE [LARGE SCALE GENOMIC DNA]</scope>
    <source>
        <strain evidence="8 9">CPCC 205119</strain>
    </source>
</reference>
<protein>
    <submittedName>
        <fullName evidence="8">Sigma-70 family RNA polymerase sigma factor</fullName>
    </submittedName>
</protein>
<dbReference type="InterPro" id="IPR036388">
    <property type="entry name" value="WH-like_DNA-bd_sf"/>
</dbReference>
<accession>A0A7K3WIG1</accession>
<dbReference type="PANTHER" id="PTHR43133:SF8">
    <property type="entry name" value="RNA POLYMERASE SIGMA FACTOR HI_1459-RELATED"/>
    <property type="match status" value="1"/>
</dbReference>
<dbReference type="Gene3D" id="1.10.10.10">
    <property type="entry name" value="Winged helix-like DNA-binding domain superfamily/Winged helix DNA-binding domain"/>
    <property type="match status" value="1"/>
</dbReference>
<dbReference type="InterPro" id="IPR014284">
    <property type="entry name" value="RNA_pol_sigma-70_dom"/>
</dbReference>
<evidence type="ECO:0000259" key="6">
    <source>
        <dbReference type="Pfam" id="PF04542"/>
    </source>
</evidence>
<dbReference type="EMBL" id="JAAGWK010000032">
    <property type="protein sequence ID" value="NEL56285.1"/>
    <property type="molecule type" value="Genomic_DNA"/>
</dbReference>
<proteinExistence type="inferred from homology"/>
<dbReference type="GO" id="GO:0016987">
    <property type="term" value="F:sigma factor activity"/>
    <property type="evidence" value="ECO:0007669"/>
    <property type="project" value="UniProtKB-KW"/>
</dbReference>
<evidence type="ECO:0000256" key="3">
    <source>
        <dbReference type="ARBA" id="ARBA00023082"/>
    </source>
</evidence>
<organism evidence="8 9">
    <name type="scientific">Goekera deserti</name>
    <dbReference type="NCBI Taxonomy" id="2497753"/>
    <lineage>
        <taxon>Bacteria</taxon>
        <taxon>Bacillati</taxon>
        <taxon>Actinomycetota</taxon>
        <taxon>Actinomycetes</taxon>
        <taxon>Geodermatophilales</taxon>
        <taxon>Geodermatophilaceae</taxon>
        <taxon>Goekera</taxon>
    </lineage>
</organism>
<evidence type="ECO:0000256" key="5">
    <source>
        <dbReference type="ARBA" id="ARBA00023163"/>
    </source>
</evidence>
<evidence type="ECO:0000256" key="2">
    <source>
        <dbReference type="ARBA" id="ARBA00023015"/>
    </source>
</evidence>
<dbReference type="SUPFAM" id="SSF88659">
    <property type="entry name" value="Sigma3 and sigma4 domains of RNA polymerase sigma factors"/>
    <property type="match status" value="1"/>
</dbReference>
<feature type="domain" description="RNA polymerase sigma-70 region 2" evidence="6">
    <location>
        <begin position="34"/>
        <end position="100"/>
    </location>
</feature>
<keyword evidence="2" id="KW-0805">Transcription regulation</keyword>
<name>A0A7K3WIG1_9ACTN</name>
<dbReference type="InterPro" id="IPR013324">
    <property type="entry name" value="RNA_pol_sigma_r3/r4-like"/>
</dbReference>
<comment type="similarity">
    <text evidence="1">Belongs to the sigma-70 factor family. ECF subfamily.</text>
</comment>
<dbReference type="InterPro" id="IPR039425">
    <property type="entry name" value="RNA_pol_sigma-70-like"/>
</dbReference>
<evidence type="ECO:0000313" key="9">
    <source>
        <dbReference type="Proteomes" id="UP000470470"/>
    </source>
</evidence>
<evidence type="ECO:0000259" key="7">
    <source>
        <dbReference type="Pfam" id="PF08281"/>
    </source>
</evidence>
<evidence type="ECO:0000256" key="4">
    <source>
        <dbReference type="ARBA" id="ARBA00023125"/>
    </source>
</evidence>
<dbReference type="InterPro" id="IPR013325">
    <property type="entry name" value="RNA_pol_sigma_r2"/>
</dbReference>
<keyword evidence="3" id="KW-0731">Sigma factor</keyword>
<comment type="caution">
    <text evidence="8">The sequence shown here is derived from an EMBL/GenBank/DDBJ whole genome shotgun (WGS) entry which is preliminary data.</text>
</comment>
<keyword evidence="9" id="KW-1185">Reference proteome</keyword>
<dbReference type="GO" id="GO:0003677">
    <property type="term" value="F:DNA binding"/>
    <property type="evidence" value="ECO:0007669"/>
    <property type="project" value="UniProtKB-KW"/>
</dbReference>